<evidence type="ECO:0000313" key="2">
    <source>
        <dbReference type="EMBL" id="SDR82515.1"/>
    </source>
</evidence>
<keyword evidence="3" id="KW-1185">Reference proteome</keyword>
<evidence type="ECO:0008006" key="4">
    <source>
        <dbReference type="Google" id="ProtNLM"/>
    </source>
</evidence>
<evidence type="ECO:0000256" key="1">
    <source>
        <dbReference type="SAM" id="MobiDB-lite"/>
    </source>
</evidence>
<reference evidence="2 3" key="1">
    <citation type="submission" date="2016-10" db="EMBL/GenBank/DDBJ databases">
        <authorList>
            <person name="de Groot N.N."/>
        </authorList>
    </citation>
    <scope>NUCLEOTIDE SEQUENCE [LARGE SCALE GENOMIC DNA]</scope>
    <source>
        <strain evidence="2 3">DSM 21800</strain>
    </source>
</reference>
<dbReference type="Pfam" id="PF12502">
    <property type="entry name" value="DUF3710"/>
    <property type="match status" value="1"/>
</dbReference>
<name>A0A1H1M7Y4_9ACTN</name>
<sequence>MIFRSRPRGDEGLAAAAGRDPGENDLDTASGPPPGDNAGTSGATTDFAESTQPEVGGPDDGAIDLDELDAGEWRELGPYDIGEVDAEALEEPDPDQPRIDLGSIVLAGTDGMELRLQVDENSQQIVSAMMIRADSALEVGAFAAPRSGGLWAEVRDELVQAAESAGGSANLVPGPYGVELRRVLPVQTPDGQQGYQPTRMWVAEGPRWMLRGIIYGQAALEDGIETPVAEILEAFRQIVVRRGDEAMAPGDLLPLSLPEDLAPQPGTAQDAAGAAAAETDTGV</sequence>
<feature type="compositionally biased region" description="Polar residues" evidence="1">
    <location>
        <begin position="38"/>
        <end position="53"/>
    </location>
</feature>
<dbReference type="RefSeq" id="WP_091517948.1">
    <property type="nucleotide sequence ID" value="NZ_LT629772.1"/>
</dbReference>
<dbReference type="STRING" id="630515.SAMN04489812_0025"/>
<protein>
    <recommendedName>
        <fullName evidence="4">DUF3710 domain-containing protein</fullName>
    </recommendedName>
</protein>
<accession>A0A1H1M7Y4</accession>
<dbReference type="OrthoDB" id="8480367at2"/>
<evidence type="ECO:0000313" key="3">
    <source>
        <dbReference type="Proteomes" id="UP000199103"/>
    </source>
</evidence>
<dbReference type="Proteomes" id="UP000199103">
    <property type="component" value="Chromosome I"/>
</dbReference>
<organism evidence="2 3">
    <name type="scientific">Microlunatus soli</name>
    <dbReference type="NCBI Taxonomy" id="630515"/>
    <lineage>
        <taxon>Bacteria</taxon>
        <taxon>Bacillati</taxon>
        <taxon>Actinomycetota</taxon>
        <taxon>Actinomycetes</taxon>
        <taxon>Propionibacteriales</taxon>
        <taxon>Propionibacteriaceae</taxon>
        <taxon>Microlunatus</taxon>
    </lineage>
</organism>
<feature type="region of interest" description="Disordered" evidence="1">
    <location>
        <begin position="1"/>
        <end position="69"/>
    </location>
</feature>
<dbReference type="AlphaFoldDB" id="A0A1H1M7Y4"/>
<feature type="compositionally biased region" description="Low complexity" evidence="1">
    <location>
        <begin position="262"/>
        <end position="283"/>
    </location>
</feature>
<feature type="region of interest" description="Disordered" evidence="1">
    <location>
        <begin position="256"/>
        <end position="283"/>
    </location>
</feature>
<dbReference type="InterPro" id="IPR022183">
    <property type="entry name" value="DUF3710"/>
</dbReference>
<dbReference type="EMBL" id="LT629772">
    <property type="protein sequence ID" value="SDR82515.1"/>
    <property type="molecule type" value="Genomic_DNA"/>
</dbReference>
<gene>
    <name evidence="2" type="ORF">SAMN04489812_0025</name>
</gene>
<proteinExistence type="predicted"/>